<dbReference type="PANTHER" id="PTHR45339:SF1">
    <property type="entry name" value="HYBRID SIGNAL TRANSDUCTION HISTIDINE KINASE J"/>
    <property type="match status" value="1"/>
</dbReference>
<dbReference type="SUPFAM" id="SSF55874">
    <property type="entry name" value="ATPase domain of HSP90 chaperone/DNA topoisomerase II/histidine kinase"/>
    <property type="match status" value="1"/>
</dbReference>
<dbReference type="EC" id="2.7.13.3" evidence="2"/>
<dbReference type="PROSITE" id="PS50110">
    <property type="entry name" value="RESPONSE_REGULATORY"/>
    <property type="match status" value="3"/>
</dbReference>
<reference evidence="13" key="2">
    <citation type="submission" date="2020-09" db="EMBL/GenBank/DDBJ databases">
        <authorList>
            <person name="Sun Q."/>
            <person name="Ohkuma M."/>
        </authorList>
    </citation>
    <scope>NUCLEOTIDE SEQUENCE</scope>
    <source>
        <strain evidence="13">JCM 30078</strain>
    </source>
</reference>
<dbReference type="SUPFAM" id="SSF55781">
    <property type="entry name" value="GAF domain-like"/>
    <property type="match status" value="1"/>
</dbReference>
<evidence type="ECO:0000256" key="5">
    <source>
        <dbReference type="ARBA" id="ARBA00022777"/>
    </source>
</evidence>
<dbReference type="CDD" id="cd00156">
    <property type="entry name" value="REC"/>
    <property type="match status" value="1"/>
</dbReference>
<feature type="transmembrane region" description="Helical" evidence="10">
    <location>
        <begin position="20"/>
        <end position="42"/>
    </location>
</feature>
<evidence type="ECO:0000256" key="3">
    <source>
        <dbReference type="ARBA" id="ARBA00022553"/>
    </source>
</evidence>
<sequence>MPDKTVIEEERFRRILARNIAVPVAVGLVTIGFFVCIIYYLLSVSRDVEHSDRVISQGNGVFKLLIDMETGMRGYLVGDDPVFLEPYDRAVQRLDGEFGGLIELVGDNPQQVATLRQIKSAHDQWRAHAERVKAKRAIDDLSFVQDVRSQVGKRSMDEMRAKFNQFLHEEERLRAARVDFAEWMTVLAVGIFIAVIFLLNVLIAYRGRHELLTLSAAFNTSLQKEAANAQELQRQSWYQTAEASLAEHLIGQLTIEEVGNRTLDFLAQQIQVAVGALYTVENGRLRRVATYAFDEAQLLRREHLEFGQGLIGQAASERRPMALENLPANYLQVSSAVGESDAHAVLILPIIDGNELMGVIELGFLRPLESQDRELMRLLAGNIGAAISGANYRQKLQTALSETQALNEELQVQQEELRSANEELEEQSSALRESQANLEAQQAELEQTNEQLSEQALALANHRDELDTRNRDLGEAQRMLEARAEELQRASRYKSEFLANMSHELRTPLNSSLILAKLLADNDDGNLTEEQVKFASSIYSAGNDLLTLINDILDLSKVEAGKLELVLEDASLVRLADNLNGLFTPLAGQKSLDLVIQIADGLPPTIQTDIQRLEQILKNLLSNAIKFTDAGEVRLQIEPAAEGHIAFHVQDTGIGIPQEQQDVVFEAFRQADGTTNRRYGGTGLGLSISREFAHRLGATLTVSSEVGKGSRFSLALPQRFVDASEPAAPAAVVSAARPEPRQSALPKMPPASAVAEPPAALPPFDDDRERMSASGRCVLIIEDEPQFAKILYDLAHELNYNCLVAHGADEGFSLAESHLPDAILLDMRLPDHSGLTVLERLKENARTRHIPVHICSVEDRRETALHMGAVGYAMKPVSRDDLKSVFARLESKLEQKVKRVLVVEDDDLQRESISRLIEDDDIEIVAVGLGGLALDQLRDTVFDCMIIDLKLPDMDGSQLLARMTEEDICSFPPVIVYTGRNLSRDEEAELLKYSRSIIIKGARSPERLLDEVTLFLHKVEADMPLERQRMLKTVRNRDRAFEGRRILLVDDDVRNIFALTSALEHKGAGVEIARNGIEALEKLDQEPTIDLVLMDIMMPEMDGYEATERIRKDPRFKRLPIIAVTAKAMKDDQDRCLRAGANDYLAKPIDLDRLFSLIRVWLPKLEVF</sequence>
<dbReference type="Gene3D" id="3.40.50.2300">
    <property type="match status" value="3"/>
</dbReference>
<feature type="region of interest" description="Disordered" evidence="9">
    <location>
        <begin position="736"/>
        <end position="757"/>
    </location>
</feature>
<evidence type="ECO:0000256" key="9">
    <source>
        <dbReference type="SAM" id="MobiDB-lite"/>
    </source>
</evidence>
<organism evidence="13 14">
    <name type="scientific">Pseudomonas matsuisoli</name>
    <dbReference type="NCBI Taxonomy" id="1515666"/>
    <lineage>
        <taxon>Bacteria</taxon>
        <taxon>Pseudomonadati</taxon>
        <taxon>Pseudomonadota</taxon>
        <taxon>Gammaproteobacteria</taxon>
        <taxon>Pseudomonadales</taxon>
        <taxon>Pseudomonadaceae</taxon>
        <taxon>Pseudomonas</taxon>
    </lineage>
</organism>
<dbReference type="CDD" id="cd17546">
    <property type="entry name" value="REC_hyHK_CKI1_RcsC-like"/>
    <property type="match status" value="1"/>
</dbReference>
<keyword evidence="10" id="KW-0812">Transmembrane</keyword>
<dbReference type="InterPro" id="IPR001789">
    <property type="entry name" value="Sig_transdc_resp-reg_receiver"/>
</dbReference>
<evidence type="ECO:0000256" key="8">
    <source>
        <dbReference type="SAM" id="Coils"/>
    </source>
</evidence>
<dbReference type="Pfam" id="PF00072">
    <property type="entry name" value="Response_reg"/>
    <property type="match status" value="3"/>
</dbReference>
<dbReference type="SUPFAM" id="SSF52172">
    <property type="entry name" value="CheY-like"/>
    <property type="match status" value="3"/>
</dbReference>
<dbReference type="InterPro" id="IPR011006">
    <property type="entry name" value="CheY-like_superfamily"/>
</dbReference>
<dbReference type="Gene3D" id="1.10.287.130">
    <property type="match status" value="1"/>
</dbReference>
<dbReference type="InterPro" id="IPR003661">
    <property type="entry name" value="HisK_dim/P_dom"/>
</dbReference>
<dbReference type="Gene3D" id="3.30.565.10">
    <property type="entry name" value="Histidine kinase-like ATPase, C-terminal domain"/>
    <property type="match status" value="1"/>
</dbReference>
<dbReference type="Pfam" id="PF00512">
    <property type="entry name" value="HisKA"/>
    <property type="match status" value="1"/>
</dbReference>
<dbReference type="CDD" id="cd16922">
    <property type="entry name" value="HATPase_EvgS-ArcB-TorS-like"/>
    <property type="match status" value="1"/>
</dbReference>
<evidence type="ECO:0000256" key="10">
    <source>
        <dbReference type="SAM" id="Phobius"/>
    </source>
</evidence>
<proteinExistence type="predicted"/>
<dbReference type="Pfam" id="PF05227">
    <property type="entry name" value="CHASE3"/>
    <property type="match status" value="1"/>
</dbReference>
<evidence type="ECO:0000256" key="4">
    <source>
        <dbReference type="ARBA" id="ARBA00022679"/>
    </source>
</evidence>
<gene>
    <name evidence="13" type="ORF">GCM10009304_06750</name>
</gene>
<dbReference type="InterPro" id="IPR003594">
    <property type="entry name" value="HATPase_dom"/>
</dbReference>
<dbReference type="EMBL" id="BMPO01000001">
    <property type="protein sequence ID" value="GGJ83408.1"/>
    <property type="molecule type" value="Genomic_DNA"/>
</dbReference>
<feature type="domain" description="Response regulatory" evidence="12">
    <location>
        <begin position="899"/>
        <end position="1015"/>
    </location>
</feature>
<dbReference type="Pfam" id="PF13185">
    <property type="entry name" value="GAF_2"/>
    <property type="match status" value="1"/>
</dbReference>
<feature type="modified residue" description="4-aspartylphosphate" evidence="7">
    <location>
        <position position="948"/>
    </location>
</feature>
<dbReference type="PRINTS" id="PR00344">
    <property type="entry name" value="BCTRLSENSOR"/>
</dbReference>
<feature type="coiled-coil region" evidence="8">
    <location>
        <begin position="393"/>
        <end position="490"/>
    </location>
</feature>
<dbReference type="RefSeq" id="WP_188981710.1">
    <property type="nucleotide sequence ID" value="NZ_BMPO01000001.1"/>
</dbReference>
<dbReference type="PROSITE" id="PS50109">
    <property type="entry name" value="HIS_KIN"/>
    <property type="match status" value="1"/>
</dbReference>
<dbReference type="CDD" id="cd19410">
    <property type="entry name" value="HK9-like_sensor"/>
    <property type="match status" value="1"/>
</dbReference>
<feature type="transmembrane region" description="Helical" evidence="10">
    <location>
        <begin position="180"/>
        <end position="205"/>
    </location>
</feature>
<dbReference type="InterPro" id="IPR005467">
    <property type="entry name" value="His_kinase_dom"/>
</dbReference>
<evidence type="ECO:0000259" key="11">
    <source>
        <dbReference type="PROSITE" id="PS50109"/>
    </source>
</evidence>
<keyword evidence="10" id="KW-1133">Transmembrane helix</keyword>
<accession>A0A917PM33</accession>
<dbReference type="InterPro" id="IPR003018">
    <property type="entry name" value="GAF"/>
</dbReference>
<evidence type="ECO:0000256" key="1">
    <source>
        <dbReference type="ARBA" id="ARBA00000085"/>
    </source>
</evidence>
<keyword evidence="8" id="KW-0175">Coiled coil</keyword>
<evidence type="ECO:0000313" key="14">
    <source>
        <dbReference type="Proteomes" id="UP000635983"/>
    </source>
</evidence>
<evidence type="ECO:0000259" key="12">
    <source>
        <dbReference type="PROSITE" id="PS50110"/>
    </source>
</evidence>
<dbReference type="InterPro" id="IPR007891">
    <property type="entry name" value="CHASE3"/>
</dbReference>
<dbReference type="InterPro" id="IPR004358">
    <property type="entry name" value="Sig_transdc_His_kin-like_C"/>
</dbReference>
<feature type="modified residue" description="4-aspartylphosphate" evidence="7">
    <location>
        <position position="826"/>
    </location>
</feature>
<evidence type="ECO:0000256" key="2">
    <source>
        <dbReference type="ARBA" id="ARBA00012438"/>
    </source>
</evidence>
<dbReference type="SMART" id="SM00065">
    <property type="entry name" value="GAF"/>
    <property type="match status" value="1"/>
</dbReference>
<dbReference type="InterPro" id="IPR029016">
    <property type="entry name" value="GAF-like_dom_sf"/>
</dbReference>
<keyword evidence="14" id="KW-1185">Reference proteome</keyword>
<feature type="domain" description="Response regulatory" evidence="12">
    <location>
        <begin position="777"/>
        <end position="890"/>
    </location>
</feature>
<dbReference type="CDD" id="cd00082">
    <property type="entry name" value="HisKA"/>
    <property type="match status" value="1"/>
</dbReference>
<dbReference type="FunFam" id="3.30.565.10:FF:000010">
    <property type="entry name" value="Sensor histidine kinase RcsC"/>
    <property type="match status" value="1"/>
</dbReference>
<comment type="catalytic activity">
    <reaction evidence="1">
        <text>ATP + protein L-histidine = ADP + protein N-phospho-L-histidine.</text>
        <dbReference type="EC" id="2.7.13.3"/>
    </reaction>
</comment>
<keyword evidence="3 7" id="KW-0597">Phosphoprotein</keyword>
<dbReference type="SUPFAM" id="SSF47384">
    <property type="entry name" value="Homodimeric domain of signal transducing histidine kinase"/>
    <property type="match status" value="1"/>
</dbReference>
<dbReference type="SMART" id="SM00448">
    <property type="entry name" value="REC"/>
    <property type="match status" value="3"/>
</dbReference>
<dbReference type="SMART" id="SM00388">
    <property type="entry name" value="HisKA"/>
    <property type="match status" value="1"/>
</dbReference>
<dbReference type="AlphaFoldDB" id="A0A917PM33"/>
<keyword evidence="4" id="KW-0808">Transferase</keyword>
<dbReference type="InterPro" id="IPR036890">
    <property type="entry name" value="HATPase_C_sf"/>
</dbReference>
<feature type="domain" description="Histidine kinase" evidence="11">
    <location>
        <begin position="500"/>
        <end position="720"/>
    </location>
</feature>
<name>A0A917PM33_9PSED</name>
<evidence type="ECO:0000256" key="7">
    <source>
        <dbReference type="PROSITE-ProRule" id="PRU00169"/>
    </source>
</evidence>
<keyword evidence="10" id="KW-0472">Membrane</keyword>
<keyword evidence="5 13" id="KW-0418">Kinase</keyword>
<dbReference type="Proteomes" id="UP000635983">
    <property type="component" value="Unassembled WGS sequence"/>
</dbReference>
<dbReference type="Pfam" id="PF02518">
    <property type="entry name" value="HATPase_c"/>
    <property type="match status" value="1"/>
</dbReference>
<dbReference type="GO" id="GO:0000155">
    <property type="term" value="F:phosphorelay sensor kinase activity"/>
    <property type="evidence" value="ECO:0007669"/>
    <property type="project" value="InterPro"/>
</dbReference>
<dbReference type="InterPro" id="IPR036097">
    <property type="entry name" value="HisK_dim/P_sf"/>
</dbReference>
<comment type="caution">
    <text evidence="13">The sequence shown here is derived from an EMBL/GenBank/DDBJ whole genome shotgun (WGS) entry which is preliminary data.</text>
</comment>
<dbReference type="Gene3D" id="3.30.450.40">
    <property type="match status" value="1"/>
</dbReference>
<feature type="domain" description="Response regulatory" evidence="12">
    <location>
        <begin position="1045"/>
        <end position="1162"/>
    </location>
</feature>
<feature type="modified residue" description="4-aspartylphosphate" evidence="7">
    <location>
        <position position="1095"/>
    </location>
</feature>
<keyword evidence="6" id="KW-0902">Two-component regulatory system</keyword>
<dbReference type="SMART" id="SM00387">
    <property type="entry name" value="HATPase_c"/>
    <property type="match status" value="1"/>
</dbReference>
<evidence type="ECO:0000313" key="13">
    <source>
        <dbReference type="EMBL" id="GGJ83408.1"/>
    </source>
</evidence>
<evidence type="ECO:0000256" key="6">
    <source>
        <dbReference type="ARBA" id="ARBA00023012"/>
    </source>
</evidence>
<reference evidence="13" key="1">
    <citation type="journal article" date="2014" name="Int. J. Syst. Evol. Microbiol.">
        <title>Complete genome sequence of Corynebacterium casei LMG S-19264T (=DSM 44701T), isolated from a smear-ripened cheese.</title>
        <authorList>
            <consortium name="US DOE Joint Genome Institute (JGI-PGF)"/>
            <person name="Walter F."/>
            <person name="Albersmeier A."/>
            <person name="Kalinowski J."/>
            <person name="Ruckert C."/>
        </authorList>
    </citation>
    <scope>NUCLEOTIDE SEQUENCE</scope>
    <source>
        <strain evidence="13">JCM 30078</strain>
    </source>
</reference>
<protein>
    <recommendedName>
        <fullName evidence="2">histidine kinase</fullName>
        <ecNumber evidence="2">2.7.13.3</ecNumber>
    </recommendedName>
</protein>
<dbReference type="PANTHER" id="PTHR45339">
    <property type="entry name" value="HYBRID SIGNAL TRANSDUCTION HISTIDINE KINASE J"/>
    <property type="match status" value="1"/>
</dbReference>